<feature type="repeat" description="TPR" evidence="3">
    <location>
        <begin position="84"/>
        <end position="117"/>
    </location>
</feature>
<feature type="region of interest" description="Disordered" evidence="4">
    <location>
        <begin position="859"/>
        <end position="878"/>
    </location>
</feature>
<dbReference type="InterPro" id="IPR011990">
    <property type="entry name" value="TPR-like_helical_dom_sf"/>
</dbReference>
<feature type="region of interest" description="Disordered" evidence="4">
    <location>
        <begin position="152"/>
        <end position="258"/>
    </location>
</feature>
<feature type="compositionally biased region" description="Polar residues" evidence="4">
    <location>
        <begin position="790"/>
        <end position="808"/>
    </location>
</feature>
<feature type="compositionally biased region" description="Low complexity" evidence="4">
    <location>
        <begin position="759"/>
        <end position="782"/>
    </location>
</feature>
<sequence length="1505" mass="161420">MVPGQYINAPNGASAAHGARGESGRRMLVRDHHRLIFECTEKLLSNPKHTHAMRERAQSYRMLGDDDAALADYETLLALEPNNVDALFYRGTILEKRRDVEDAIRCYTAVLELEPQHHKALYNRAVCYSAKGSFQQAIEDFNAALQLDQEASKGDRRLQQQQMPNPFPSTMTTPLAAILGDHPPPEHASSQPQPPSRQQQQQPQHHVSADGMGFPHTTSFPDLSASGWDRRNSTASPWSTTPFSTTPGSLDEDAGTTADPSAIASVGAAALDEVCGDASGSLTPGSFFNPVHRKASCGSFGKRERGNEGAAAANNAGPQQPSVAVGNDETQPMQAQGLQAVPPMDSPVASVGAAGSAAAAPQGASLEAASALVREHAPRVSHNPEPRREPLEQDGNHADQRRQQLHQQHRRRLGPGSSGICERAGSRGGSNGSLHDSLGSWLEQQPSGGMVRASPELSGCVASPQGQLSSGEVTQEDSVGGGGAASEASGCGSAVGGQLPAQGQSSQSRLQQGHRQPQLPGRHQQQLQGNVEKPDAAGQVHGQDLQGPGGTRQEQREQRELSQMPVAMQAHTFLQQSKDTYHHDQLRHHQTASAAAAAAAGATASSVFGRLQGLHHPQQQRSQAPLRQHPQEQQPQPPLLQPHSHVGDGGSAGFLSAGKGHELRSPSPFERILHSDCSSGGTGSRNTPVTHSRETYALSQSQHYHHQQHEALAGEPRAHRQGQYLMAGQHGRVAGPNEPAASSQQQSHEARQYPQGNMGVDSSDSCGDVSSDSHAASSSSSAFPVKQRQQEQQLSGNQHPQQQQSTVAQVRRQLHGGDVSSERRNGGGAAANGTVMEAAAVGTAFDPWVVDGMSAALEMSRPSTSSSGTSDATDPGNRNKVLEQYNARAFALRQQGKLLEALREYTRALEVDPCHFKTLFNRGFTYDRLGDLAAAVEDYTQALVADPHSSYAYYNRGITRDRLQDFAGAVEDFTVAIRLEPTNADFYHNRGFALRKQGLFEAAIQDYTAAIQLNPSHCRAYYNRAFCHDRLNHVQQAIDDYTRALEMEPNNATALHNRGSLHERNGRSDLAIQDFNRAIAADPGCAQSYNARGVLLQSCGRLEEALQDLDAAIALMQPPSATVFRNRAQARRELGDHEGAVQDLTRAITLDPSDLLSYSRRAHCYRRMGQFESAIRDYTRAITLSPRNAKLHTIRAYCYAMMGWFGEAVADYDVVLALEPGNSHAMYNRSIALEKLGGALDRAAASAAASGTMLSGVGGGGGAASADQQRRRRLSERIAPSSANSRSQGGPPSLALQLQQQLQLQEQQQQSHQNRQQHQQAWAYNEGRLLAQSLPATAGACHSEPSMHRFGGVKPSTVAAVAAALAGNGTPPSWFPGAAATAAVATTGPHTSNRSQVPSYSPHSSATTGGSSGADGSATGGGGSSCGSAAAPVASRQCHSMHQQQHYQHHQQQHYYQQQQQHYQQQQHQQQGMRPQSQSQQWHALPNGSGNGGRSRTPHRAVAVP</sequence>
<feature type="repeat" description="TPR" evidence="3">
    <location>
        <begin position="916"/>
        <end position="949"/>
    </location>
</feature>
<dbReference type="PROSITE" id="PS50005">
    <property type="entry name" value="TPR"/>
    <property type="match status" value="11"/>
</dbReference>
<feature type="compositionally biased region" description="Polar residues" evidence="4">
    <location>
        <begin position="318"/>
        <end position="327"/>
    </location>
</feature>
<feature type="repeat" description="TPR" evidence="3">
    <location>
        <begin position="1155"/>
        <end position="1188"/>
    </location>
</feature>
<accession>A0AAD3HQJ6</accession>
<dbReference type="SUPFAM" id="SSF48452">
    <property type="entry name" value="TPR-like"/>
    <property type="match status" value="1"/>
</dbReference>
<feature type="repeat" description="TPR" evidence="3">
    <location>
        <begin position="1121"/>
        <end position="1154"/>
    </location>
</feature>
<feature type="region of interest" description="Disordered" evidence="4">
    <location>
        <begin position="376"/>
        <end position="562"/>
    </location>
</feature>
<organism evidence="5 6">
    <name type="scientific">Astrephomene gubernaculifera</name>
    <dbReference type="NCBI Taxonomy" id="47775"/>
    <lineage>
        <taxon>Eukaryota</taxon>
        <taxon>Viridiplantae</taxon>
        <taxon>Chlorophyta</taxon>
        <taxon>core chlorophytes</taxon>
        <taxon>Chlorophyceae</taxon>
        <taxon>CS clade</taxon>
        <taxon>Chlamydomonadales</taxon>
        <taxon>Astrephomenaceae</taxon>
        <taxon>Astrephomene</taxon>
    </lineage>
</organism>
<evidence type="ECO:0000313" key="6">
    <source>
        <dbReference type="Proteomes" id="UP001054857"/>
    </source>
</evidence>
<keyword evidence="1" id="KW-0677">Repeat</keyword>
<feature type="repeat" description="TPR" evidence="3">
    <location>
        <begin position="1052"/>
        <end position="1085"/>
    </location>
</feature>
<feature type="compositionally biased region" description="Low complexity" evidence="4">
    <location>
        <begin position="1426"/>
        <end position="1435"/>
    </location>
</feature>
<feature type="compositionally biased region" description="Polar residues" evidence="4">
    <location>
        <begin position="1388"/>
        <end position="1403"/>
    </location>
</feature>
<dbReference type="PANTHER" id="PTHR44858:SF1">
    <property type="entry name" value="UDP-N-ACETYLGLUCOSAMINE--PEPTIDE N-ACETYLGLUCOSAMINYLTRANSFERASE SPINDLY-RELATED"/>
    <property type="match status" value="1"/>
</dbReference>
<dbReference type="EMBL" id="BMAR01000035">
    <property type="protein sequence ID" value="GFR50134.1"/>
    <property type="molecule type" value="Genomic_DNA"/>
</dbReference>
<feature type="repeat" description="TPR" evidence="3">
    <location>
        <begin position="950"/>
        <end position="983"/>
    </location>
</feature>
<proteinExistence type="predicted"/>
<feature type="compositionally biased region" description="Polar residues" evidence="4">
    <location>
        <begin position="1472"/>
        <end position="1482"/>
    </location>
</feature>
<evidence type="ECO:0000313" key="5">
    <source>
        <dbReference type="EMBL" id="GFR50134.1"/>
    </source>
</evidence>
<feature type="repeat" description="TPR" evidence="3">
    <location>
        <begin position="1018"/>
        <end position="1051"/>
    </location>
</feature>
<feature type="region of interest" description="Disordered" evidence="4">
    <location>
        <begin position="730"/>
        <end position="830"/>
    </location>
</feature>
<feature type="region of interest" description="Disordered" evidence="4">
    <location>
        <begin position="614"/>
        <end position="689"/>
    </location>
</feature>
<comment type="caution">
    <text evidence="5">The sequence shown here is derived from an EMBL/GenBank/DDBJ whole genome shotgun (WGS) entry which is preliminary data.</text>
</comment>
<dbReference type="InterPro" id="IPR050498">
    <property type="entry name" value="Ycf3"/>
</dbReference>
<feature type="repeat" description="TPR" evidence="3">
    <location>
        <begin position="50"/>
        <end position="83"/>
    </location>
</feature>
<gene>
    <name evidence="5" type="ORF">Agub_g12286</name>
</gene>
<dbReference type="Gene3D" id="1.25.40.10">
    <property type="entry name" value="Tetratricopeptide repeat domain"/>
    <property type="match status" value="6"/>
</dbReference>
<keyword evidence="6" id="KW-1185">Reference proteome</keyword>
<feature type="compositionally biased region" description="Polar residues" evidence="4">
    <location>
        <begin position="464"/>
        <end position="477"/>
    </location>
</feature>
<feature type="region of interest" description="Disordered" evidence="4">
    <location>
        <begin position="1256"/>
        <end position="1296"/>
    </location>
</feature>
<dbReference type="Pfam" id="PF13432">
    <property type="entry name" value="TPR_16"/>
    <property type="match status" value="4"/>
</dbReference>
<reference evidence="5 6" key="1">
    <citation type="journal article" date="2021" name="Sci. Rep.">
        <title>Genome sequencing of the multicellular alga Astrephomene provides insights into convergent evolution of germ-soma differentiation.</title>
        <authorList>
            <person name="Yamashita S."/>
            <person name="Yamamoto K."/>
            <person name="Matsuzaki R."/>
            <person name="Suzuki S."/>
            <person name="Yamaguchi H."/>
            <person name="Hirooka S."/>
            <person name="Minakuchi Y."/>
            <person name="Miyagishima S."/>
            <person name="Kawachi M."/>
            <person name="Toyoda A."/>
            <person name="Nozaki H."/>
        </authorList>
    </citation>
    <scope>NUCLEOTIDE SEQUENCE [LARGE SCALE GENOMIC DNA]</scope>
    <source>
        <strain evidence="5 6">NIES-4017</strain>
    </source>
</reference>
<feature type="repeat" description="TPR" evidence="3">
    <location>
        <begin position="882"/>
        <end position="915"/>
    </location>
</feature>
<dbReference type="PROSITE" id="PS50293">
    <property type="entry name" value="TPR_REGION"/>
    <property type="match status" value="3"/>
</dbReference>
<evidence type="ECO:0000256" key="1">
    <source>
        <dbReference type="ARBA" id="ARBA00022737"/>
    </source>
</evidence>
<feature type="compositionally biased region" description="Polar residues" evidence="4">
    <location>
        <begin position="676"/>
        <end position="689"/>
    </location>
</feature>
<feature type="region of interest" description="Disordered" evidence="4">
    <location>
        <begin position="1"/>
        <end position="22"/>
    </location>
</feature>
<feature type="compositionally biased region" description="Low complexity" evidence="4">
    <location>
        <begin position="233"/>
        <end position="249"/>
    </location>
</feature>
<dbReference type="Pfam" id="PF00515">
    <property type="entry name" value="TPR_1"/>
    <property type="match status" value="2"/>
</dbReference>
<feature type="region of interest" description="Disordered" evidence="4">
    <location>
        <begin position="299"/>
        <end position="327"/>
    </location>
</feature>
<feature type="compositionally biased region" description="Low complexity" evidence="4">
    <location>
        <begin position="308"/>
        <end position="317"/>
    </location>
</feature>
<evidence type="ECO:0000256" key="2">
    <source>
        <dbReference type="ARBA" id="ARBA00022803"/>
    </source>
</evidence>
<feature type="compositionally biased region" description="Low complexity" evidence="4">
    <location>
        <begin position="625"/>
        <end position="634"/>
    </location>
</feature>
<feature type="repeat" description="TPR" evidence="3">
    <location>
        <begin position="118"/>
        <end position="151"/>
    </location>
</feature>
<feature type="compositionally biased region" description="Gly residues" evidence="4">
    <location>
        <begin position="1410"/>
        <end position="1425"/>
    </location>
</feature>
<feature type="compositionally biased region" description="Basic residues" evidence="4">
    <location>
        <begin position="403"/>
        <end position="413"/>
    </location>
</feature>
<evidence type="ECO:0000256" key="4">
    <source>
        <dbReference type="SAM" id="MobiDB-lite"/>
    </source>
</evidence>
<feature type="compositionally biased region" description="Low complexity" evidence="4">
    <location>
        <begin position="860"/>
        <end position="876"/>
    </location>
</feature>
<feature type="compositionally biased region" description="Basic and acidic residues" evidence="4">
    <location>
        <begin position="376"/>
        <end position="402"/>
    </location>
</feature>
<feature type="compositionally biased region" description="Low complexity" evidence="4">
    <location>
        <begin position="1453"/>
        <end position="1471"/>
    </location>
</feature>
<keyword evidence="2 3" id="KW-0802">TPR repeat</keyword>
<dbReference type="PANTHER" id="PTHR44858">
    <property type="entry name" value="TETRATRICOPEPTIDE REPEAT PROTEIN 6"/>
    <property type="match status" value="1"/>
</dbReference>
<evidence type="ECO:0000256" key="3">
    <source>
        <dbReference type="PROSITE-ProRule" id="PRU00339"/>
    </source>
</evidence>
<protein>
    <submittedName>
        <fullName evidence="5">Uncharacterized protein</fullName>
    </submittedName>
</protein>
<feature type="repeat" description="TPR" evidence="3">
    <location>
        <begin position="984"/>
        <end position="1017"/>
    </location>
</feature>
<dbReference type="SMART" id="SM00028">
    <property type="entry name" value="TPR"/>
    <property type="match status" value="13"/>
</dbReference>
<feature type="compositionally biased region" description="Low complexity" evidence="4">
    <location>
        <begin position="502"/>
        <end position="516"/>
    </location>
</feature>
<name>A0AAD3HQJ6_9CHLO</name>
<dbReference type="Proteomes" id="UP001054857">
    <property type="component" value="Unassembled WGS sequence"/>
</dbReference>
<feature type="compositionally biased region" description="Polar residues" evidence="4">
    <location>
        <begin position="1281"/>
        <end position="1290"/>
    </location>
</feature>
<feature type="compositionally biased region" description="Polar residues" evidence="4">
    <location>
        <begin position="159"/>
        <end position="173"/>
    </location>
</feature>
<dbReference type="InterPro" id="IPR019734">
    <property type="entry name" value="TPR_rpt"/>
</dbReference>
<feature type="region of interest" description="Disordered" evidence="4">
    <location>
        <begin position="1385"/>
        <end position="1505"/>
    </location>
</feature>